<keyword evidence="1" id="KW-0548">Nucleotidyltransferase</keyword>
<reference evidence="1 2" key="1">
    <citation type="submission" date="2015-04" db="EMBL/GenBank/DDBJ databases">
        <title>Lasius niger genome sequencing.</title>
        <authorList>
            <person name="Konorov E.A."/>
            <person name="Nikitin M.A."/>
            <person name="Kirill M.V."/>
            <person name="Chang P."/>
        </authorList>
    </citation>
    <scope>NUCLEOTIDE SEQUENCE [LARGE SCALE GENOMIC DNA]</scope>
    <source>
        <tissue evidence="1">Whole</tissue>
    </source>
</reference>
<dbReference type="PaxDb" id="67767-A0A0J7K6J4"/>
<dbReference type="OrthoDB" id="416454at2759"/>
<protein>
    <submittedName>
        <fullName evidence="1">Rna-directed dna polymerase from mobile element jockey-like protein</fullName>
    </submittedName>
</protein>
<keyword evidence="2" id="KW-1185">Reference proteome</keyword>
<dbReference type="Proteomes" id="UP000036403">
    <property type="component" value="Unassembled WGS sequence"/>
</dbReference>
<dbReference type="GO" id="GO:0003964">
    <property type="term" value="F:RNA-directed DNA polymerase activity"/>
    <property type="evidence" value="ECO:0007669"/>
    <property type="project" value="UniProtKB-KW"/>
</dbReference>
<dbReference type="EMBL" id="LBMM01012794">
    <property type="protein sequence ID" value="KMQ85992.1"/>
    <property type="molecule type" value="Genomic_DNA"/>
</dbReference>
<keyword evidence="1" id="KW-0808">Transferase</keyword>
<organism evidence="1 2">
    <name type="scientific">Lasius niger</name>
    <name type="common">Black garden ant</name>
    <dbReference type="NCBI Taxonomy" id="67767"/>
    <lineage>
        <taxon>Eukaryota</taxon>
        <taxon>Metazoa</taxon>
        <taxon>Ecdysozoa</taxon>
        <taxon>Arthropoda</taxon>
        <taxon>Hexapoda</taxon>
        <taxon>Insecta</taxon>
        <taxon>Pterygota</taxon>
        <taxon>Neoptera</taxon>
        <taxon>Endopterygota</taxon>
        <taxon>Hymenoptera</taxon>
        <taxon>Apocrita</taxon>
        <taxon>Aculeata</taxon>
        <taxon>Formicoidea</taxon>
        <taxon>Formicidae</taxon>
        <taxon>Formicinae</taxon>
        <taxon>Lasius</taxon>
        <taxon>Lasius</taxon>
    </lineage>
</organism>
<accession>A0A0J7K6J4</accession>
<evidence type="ECO:0000313" key="2">
    <source>
        <dbReference type="Proteomes" id="UP000036403"/>
    </source>
</evidence>
<keyword evidence="1" id="KW-0695">RNA-directed DNA polymerase</keyword>
<gene>
    <name evidence="1" type="ORF">RF55_15174</name>
</gene>
<evidence type="ECO:0000313" key="1">
    <source>
        <dbReference type="EMBL" id="KMQ85992.1"/>
    </source>
</evidence>
<proteinExistence type="predicted"/>
<sequence length="132" mass="15104">MPPQQQITHCGKLLKKLKHPPTTSSPIRKHDNSWARSNTEKAEAFVKHLSAVITPNPNECLPEDKINIRKVLNQTNQLDLPIKKFTKHEVLAVIKNLNSNKALRYDLITGKLLKELPVEGITYLTQLYNMEE</sequence>
<dbReference type="AlphaFoldDB" id="A0A0J7K6J4"/>
<name>A0A0J7K6J4_LASNI</name>
<comment type="caution">
    <text evidence="1">The sequence shown here is derived from an EMBL/GenBank/DDBJ whole genome shotgun (WGS) entry which is preliminary data.</text>
</comment>